<reference evidence="5" key="1">
    <citation type="journal article" date="2021" name="Microorganisms">
        <title>The Ever-Expanding Pseudomonas Genus: Description of 43 New Species and Partition of the Pseudomonas putida Group.</title>
        <authorList>
            <person name="Girard L."/>
            <person name="Lood C."/>
            <person name="Hofte M."/>
            <person name="Vandamme P."/>
            <person name="Rokni-Zadeh H."/>
            <person name="van Noort V."/>
            <person name="Lavigne R."/>
            <person name="De Mot R."/>
        </authorList>
    </citation>
    <scope>NUCLEOTIDE SEQUENCE</scope>
    <source>
        <strain evidence="5">COW40</strain>
    </source>
</reference>
<dbReference type="NCBIfam" id="NF002332">
    <property type="entry name" value="PRK01293.1"/>
    <property type="match status" value="1"/>
</dbReference>
<evidence type="ECO:0000259" key="3">
    <source>
        <dbReference type="Pfam" id="PF10620"/>
    </source>
</evidence>
<dbReference type="InterPro" id="IPR049180">
    <property type="entry name" value="MdcG_C"/>
</dbReference>
<evidence type="ECO:0000256" key="1">
    <source>
        <dbReference type="ARBA" id="ARBA00022679"/>
    </source>
</evidence>
<keyword evidence="2" id="KW-0548">Nucleotidyltransferase</keyword>
<protein>
    <submittedName>
        <fullName evidence="5">Malonate decarboxylase holo-ACP synthase</fullName>
    </submittedName>
</protein>
<feature type="domain" description="Phosphoribosyl-dephospho-CoA transferase MdcG N-terminal" evidence="4">
    <location>
        <begin position="5"/>
        <end position="76"/>
    </location>
</feature>
<dbReference type="Pfam" id="PF10620">
    <property type="entry name" value="MdcG"/>
    <property type="match status" value="1"/>
</dbReference>
<accession>A0ABX8ND73</accession>
<dbReference type="EMBL" id="CP077076">
    <property type="protein sequence ID" value="QXH53939.1"/>
    <property type="molecule type" value="Genomic_DNA"/>
</dbReference>
<organism evidence="5 6">
    <name type="scientific">Pseudomonas fakonensis</name>
    <dbReference type="NCBI Taxonomy" id="2842355"/>
    <lineage>
        <taxon>Bacteria</taxon>
        <taxon>Pseudomonadati</taxon>
        <taxon>Pseudomonadota</taxon>
        <taxon>Gammaproteobacteria</taxon>
        <taxon>Pseudomonadales</taxon>
        <taxon>Pseudomonadaceae</taxon>
        <taxon>Pseudomonas</taxon>
    </lineage>
</organism>
<evidence type="ECO:0000313" key="6">
    <source>
        <dbReference type="Proteomes" id="UP001046350"/>
    </source>
</evidence>
<proteinExistence type="predicted"/>
<dbReference type="Proteomes" id="UP001046350">
    <property type="component" value="Chromosome"/>
</dbReference>
<gene>
    <name evidence="5" type="ORF">KSS94_12815</name>
</gene>
<dbReference type="InterPro" id="IPR048903">
    <property type="entry name" value="MdcG_N"/>
</dbReference>
<dbReference type="Pfam" id="PF20866">
    <property type="entry name" value="MdcG_N"/>
    <property type="match status" value="1"/>
</dbReference>
<keyword evidence="6" id="KW-1185">Reference proteome</keyword>
<feature type="domain" description="Phosphoribosyl-dephospho-CoA transferase MdcG C-terminal" evidence="3">
    <location>
        <begin position="146"/>
        <end position="256"/>
    </location>
</feature>
<evidence type="ECO:0000313" key="5">
    <source>
        <dbReference type="EMBL" id="QXH53939.1"/>
    </source>
</evidence>
<dbReference type="NCBIfam" id="TIGR03135">
    <property type="entry name" value="malonate_mdcG"/>
    <property type="match status" value="1"/>
</dbReference>
<dbReference type="InterPro" id="IPR017557">
    <property type="entry name" value="Holo-ACP_synthase"/>
</dbReference>
<keyword evidence="1" id="KW-0808">Transferase</keyword>
<dbReference type="RefSeq" id="WP_217843333.1">
    <property type="nucleotide sequence ID" value="NZ_CP077076.1"/>
</dbReference>
<name>A0ABX8ND73_9PSED</name>
<sequence>MSAPRAHDLLWGMTPQMLADDAPQWAAQVLAAGQPVVVRRARCRDGWVAVGVRGQGRAQRWGGVMREVDIQWQMSPEDLLGGCFAPQSRHKAAPTGANAASGHALTLWEQLSCSIFKSRLDSCGKRPCVAIGLQSSPGGLASCTDSKPALDALASIIPVLATTGLHWGPTGGVGYHLATGLDVLHAGSDLDVLLRTPTPFTRQAARNLLDILDCAPCRIDLQLETPAGAIALREWAGPANRVLLKSASGARLVSDPWSALECAA</sequence>
<evidence type="ECO:0000256" key="2">
    <source>
        <dbReference type="ARBA" id="ARBA00022695"/>
    </source>
</evidence>
<evidence type="ECO:0000259" key="4">
    <source>
        <dbReference type="Pfam" id="PF20866"/>
    </source>
</evidence>